<keyword evidence="2" id="KW-0489">Methyltransferase</keyword>
<organism evidence="2 3">
    <name type="scientific">Fulvivirga kasyanovii</name>
    <dbReference type="NCBI Taxonomy" id="396812"/>
    <lineage>
        <taxon>Bacteria</taxon>
        <taxon>Pseudomonadati</taxon>
        <taxon>Bacteroidota</taxon>
        <taxon>Cytophagia</taxon>
        <taxon>Cytophagales</taxon>
        <taxon>Fulvivirgaceae</taxon>
        <taxon>Fulvivirga</taxon>
    </lineage>
</organism>
<gene>
    <name evidence="2" type="ORF">E1163_28045</name>
</gene>
<accession>A0ABW9RX66</accession>
<dbReference type="InterPro" id="IPR013216">
    <property type="entry name" value="Methyltransf_11"/>
</dbReference>
<evidence type="ECO:0000313" key="2">
    <source>
        <dbReference type="EMBL" id="MTI28844.1"/>
    </source>
</evidence>
<dbReference type="GO" id="GO:0008168">
    <property type="term" value="F:methyltransferase activity"/>
    <property type="evidence" value="ECO:0007669"/>
    <property type="project" value="UniProtKB-KW"/>
</dbReference>
<dbReference type="PANTHER" id="PTHR42912">
    <property type="entry name" value="METHYLTRANSFERASE"/>
    <property type="match status" value="1"/>
</dbReference>
<feature type="domain" description="Methyltransferase type 11" evidence="1">
    <location>
        <begin position="45"/>
        <end position="130"/>
    </location>
</feature>
<keyword evidence="3" id="KW-1185">Reference proteome</keyword>
<dbReference type="RefSeq" id="WP_155176747.1">
    <property type="nucleotide sequence ID" value="NZ_BAAAFL010000012.1"/>
</dbReference>
<keyword evidence="2" id="KW-0808">Transferase</keyword>
<proteinExistence type="predicted"/>
<dbReference type="InterPro" id="IPR029063">
    <property type="entry name" value="SAM-dependent_MTases_sf"/>
</dbReference>
<dbReference type="CDD" id="cd02440">
    <property type="entry name" value="AdoMet_MTases"/>
    <property type="match status" value="1"/>
</dbReference>
<dbReference type="InterPro" id="IPR050508">
    <property type="entry name" value="Methyltransf_Superfamily"/>
</dbReference>
<evidence type="ECO:0000259" key="1">
    <source>
        <dbReference type="Pfam" id="PF08241"/>
    </source>
</evidence>
<sequence>MKDNEPNPFDAIAQEYDRWFDDHKNTFLSDVEAIKFFLPNSGKGLDIGAGTGRFAAELGIQYGIEPSKNMAQIAKRRGIDISIGKAENMPYPDEAFDFAILIAVDHFILEPEKAYREIFRVLAKEGKLLVGTLHKDGEVAQKRMNMDDPGTNKNVCFRTVEETVKQLKKAGFSGFKTCQTLLTVHPDKAEKPTPGHDKGSFVVIEALKATGR</sequence>
<dbReference type="Pfam" id="PF08241">
    <property type="entry name" value="Methyltransf_11"/>
    <property type="match status" value="1"/>
</dbReference>
<dbReference type="Gene3D" id="3.40.50.150">
    <property type="entry name" value="Vaccinia Virus protein VP39"/>
    <property type="match status" value="1"/>
</dbReference>
<protein>
    <submittedName>
        <fullName evidence="2">Class I SAM-dependent methyltransferase</fullName>
    </submittedName>
</protein>
<dbReference type="EMBL" id="SMLW01000673">
    <property type="protein sequence ID" value="MTI28844.1"/>
    <property type="molecule type" value="Genomic_DNA"/>
</dbReference>
<reference evidence="2 3" key="1">
    <citation type="submission" date="2019-02" db="EMBL/GenBank/DDBJ databases">
        <authorList>
            <person name="Goldberg S.R."/>
            <person name="Haltli B.A."/>
            <person name="Correa H."/>
            <person name="Russell K.G."/>
        </authorList>
    </citation>
    <scope>NUCLEOTIDE SEQUENCE [LARGE SCALE GENOMIC DNA]</scope>
    <source>
        <strain evidence="2 3">JCM 16186</strain>
    </source>
</reference>
<dbReference type="SUPFAM" id="SSF53335">
    <property type="entry name" value="S-adenosyl-L-methionine-dependent methyltransferases"/>
    <property type="match status" value="1"/>
</dbReference>
<comment type="caution">
    <text evidence="2">The sequence shown here is derived from an EMBL/GenBank/DDBJ whole genome shotgun (WGS) entry which is preliminary data.</text>
</comment>
<dbReference type="GO" id="GO:0032259">
    <property type="term" value="P:methylation"/>
    <property type="evidence" value="ECO:0007669"/>
    <property type="project" value="UniProtKB-KW"/>
</dbReference>
<dbReference type="Proteomes" id="UP000798808">
    <property type="component" value="Unassembled WGS sequence"/>
</dbReference>
<evidence type="ECO:0000313" key="3">
    <source>
        <dbReference type="Proteomes" id="UP000798808"/>
    </source>
</evidence>
<name>A0ABW9RX66_9BACT</name>
<dbReference type="PANTHER" id="PTHR42912:SF80">
    <property type="entry name" value="METHYLTRANSFERASE DOMAIN-CONTAINING PROTEIN"/>
    <property type="match status" value="1"/>
</dbReference>